<dbReference type="EMBL" id="JXYS01000070">
    <property type="protein sequence ID" value="KJF16946.1"/>
    <property type="molecule type" value="Genomic_DNA"/>
</dbReference>
<protein>
    <submittedName>
        <fullName evidence="1">Uncharacterized protein</fullName>
    </submittedName>
</protein>
<organism evidence="1 2">
    <name type="scientific">Acidithrix ferrooxidans</name>
    <dbReference type="NCBI Taxonomy" id="1280514"/>
    <lineage>
        <taxon>Bacteria</taxon>
        <taxon>Bacillati</taxon>
        <taxon>Actinomycetota</taxon>
        <taxon>Acidimicrobiia</taxon>
        <taxon>Acidimicrobiales</taxon>
        <taxon>Acidimicrobiaceae</taxon>
        <taxon>Acidithrix</taxon>
    </lineage>
</organism>
<comment type="caution">
    <text evidence="1">The sequence shown here is derived from an EMBL/GenBank/DDBJ whole genome shotgun (WGS) entry which is preliminary data.</text>
</comment>
<gene>
    <name evidence="1" type="ORF">AXFE_22290</name>
</gene>
<name>A0A0D8HIQ2_9ACTN</name>
<sequence>MFGIVRSCAISSTILILTVVKENLPNHSNCFVECLYPDAKLTRDGNPGYGACAQRTWIRGFDYPIKGRYVKYNI</sequence>
<reference evidence="1 2" key="1">
    <citation type="submission" date="2015-01" db="EMBL/GenBank/DDBJ databases">
        <title>Draft genome of the acidophilic iron oxidizer Acidithrix ferrooxidans strain Py-F3.</title>
        <authorList>
            <person name="Poehlein A."/>
            <person name="Eisen S."/>
            <person name="Schloemann M."/>
            <person name="Johnson B.D."/>
            <person name="Daniel R."/>
            <person name="Muehling M."/>
        </authorList>
    </citation>
    <scope>NUCLEOTIDE SEQUENCE [LARGE SCALE GENOMIC DNA]</scope>
    <source>
        <strain evidence="1 2">Py-F3</strain>
    </source>
</reference>
<proteinExistence type="predicted"/>
<accession>A0A0D8HIQ2</accession>
<evidence type="ECO:0000313" key="2">
    <source>
        <dbReference type="Proteomes" id="UP000032360"/>
    </source>
</evidence>
<keyword evidence="2" id="KW-1185">Reference proteome</keyword>
<evidence type="ECO:0000313" key="1">
    <source>
        <dbReference type="EMBL" id="KJF16946.1"/>
    </source>
</evidence>
<dbReference type="Proteomes" id="UP000032360">
    <property type="component" value="Unassembled WGS sequence"/>
</dbReference>
<dbReference type="AlphaFoldDB" id="A0A0D8HIQ2"/>